<comment type="caution">
    <text evidence="1">The sequence shown here is derived from an EMBL/GenBank/DDBJ whole genome shotgun (WGS) entry which is preliminary data.</text>
</comment>
<gene>
    <name evidence="1" type="ORF">EYF80_048675</name>
</gene>
<keyword evidence="2" id="KW-1185">Reference proteome</keyword>
<name>A0A4Z2FJQ3_9TELE</name>
<accession>A0A4Z2FJQ3</accession>
<proteinExistence type="predicted"/>
<sequence length="220" mass="23909">MVLCERGSAGGGGPMRAQRCWLGTLWSPGGMGGLSHRHVERGEGRPHRRLYGFGSVNRTEEEQHYTLLHNVTAATLQISTSRLPCRSPACHAKPYSSTCGNNKKVFKQAGSVRPRLSMDEDKIFSVSRSGVQPITSAQKQLNTTSLVEQSVRRTYSADKPKAQGSSVPPPLKSWAWTLQAMAPAAPSSAPSLALARSRFFDAREMRLFSLPAESSGVLLT</sequence>
<protein>
    <submittedName>
        <fullName evidence="1">Uncharacterized protein</fullName>
    </submittedName>
</protein>
<evidence type="ECO:0000313" key="2">
    <source>
        <dbReference type="Proteomes" id="UP000314294"/>
    </source>
</evidence>
<dbReference type="AlphaFoldDB" id="A0A4Z2FJQ3"/>
<dbReference type="Proteomes" id="UP000314294">
    <property type="component" value="Unassembled WGS sequence"/>
</dbReference>
<dbReference type="EMBL" id="SRLO01001130">
    <property type="protein sequence ID" value="TNN41160.1"/>
    <property type="molecule type" value="Genomic_DNA"/>
</dbReference>
<reference evidence="1 2" key="1">
    <citation type="submission" date="2019-03" db="EMBL/GenBank/DDBJ databases">
        <title>First draft genome of Liparis tanakae, snailfish: a comprehensive survey of snailfish specific genes.</title>
        <authorList>
            <person name="Kim W."/>
            <person name="Song I."/>
            <person name="Jeong J.-H."/>
            <person name="Kim D."/>
            <person name="Kim S."/>
            <person name="Ryu S."/>
            <person name="Song J.Y."/>
            <person name="Lee S.K."/>
        </authorList>
    </citation>
    <scope>NUCLEOTIDE SEQUENCE [LARGE SCALE GENOMIC DNA]</scope>
    <source>
        <tissue evidence="1">Muscle</tissue>
    </source>
</reference>
<organism evidence="1 2">
    <name type="scientific">Liparis tanakae</name>
    <name type="common">Tanaka's snailfish</name>
    <dbReference type="NCBI Taxonomy" id="230148"/>
    <lineage>
        <taxon>Eukaryota</taxon>
        <taxon>Metazoa</taxon>
        <taxon>Chordata</taxon>
        <taxon>Craniata</taxon>
        <taxon>Vertebrata</taxon>
        <taxon>Euteleostomi</taxon>
        <taxon>Actinopterygii</taxon>
        <taxon>Neopterygii</taxon>
        <taxon>Teleostei</taxon>
        <taxon>Neoteleostei</taxon>
        <taxon>Acanthomorphata</taxon>
        <taxon>Eupercaria</taxon>
        <taxon>Perciformes</taxon>
        <taxon>Cottioidei</taxon>
        <taxon>Cottales</taxon>
        <taxon>Liparidae</taxon>
        <taxon>Liparis</taxon>
    </lineage>
</organism>
<evidence type="ECO:0000313" key="1">
    <source>
        <dbReference type="EMBL" id="TNN41160.1"/>
    </source>
</evidence>